<reference evidence="3" key="1">
    <citation type="journal article" date="2019" name="PLoS Negl. Trop. Dis.">
        <title>Revisiting the worldwide diversity of Leptospira species in the environment.</title>
        <authorList>
            <person name="Vincent A.T."/>
            <person name="Schiettekatte O."/>
            <person name="Bourhy P."/>
            <person name="Veyrier F.J."/>
            <person name="Picardeau M."/>
        </authorList>
    </citation>
    <scope>NUCLEOTIDE SEQUENCE [LARGE SCALE GENOMIC DNA]</scope>
    <source>
        <strain evidence="3">201800293</strain>
    </source>
</reference>
<comment type="caution">
    <text evidence="3">The sequence shown here is derived from an EMBL/GenBank/DDBJ whole genome shotgun (WGS) entry which is preliminary data.</text>
</comment>
<dbReference type="Gene3D" id="2.120.10.80">
    <property type="entry name" value="Kelch-type beta propeller"/>
    <property type="match status" value="1"/>
</dbReference>
<dbReference type="PANTHER" id="PTHR46344:SF27">
    <property type="entry name" value="KELCH REPEAT SUPERFAMILY PROTEIN"/>
    <property type="match status" value="1"/>
</dbReference>
<keyword evidence="2" id="KW-0677">Repeat</keyword>
<accession>A0A6N4QPK8</accession>
<dbReference type="EMBL" id="RQFF01000010">
    <property type="protein sequence ID" value="TGK75358.1"/>
    <property type="molecule type" value="Genomic_DNA"/>
</dbReference>
<evidence type="ECO:0000256" key="1">
    <source>
        <dbReference type="ARBA" id="ARBA00022441"/>
    </source>
</evidence>
<dbReference type="InterPro" id="IPR006652">
    <property type="entry name" value="Kelch_1"/>
</dbReference>
<dbReference type="OrthoDB" id="342174at2"/>
<dbReference type="InterPro" id="IPR037293">
    <property type="entry name" value="Gal_Oxidase_central_sf"/>
</dbReference>
<keyword evidence="4" id="KW-1185">Reference proteome</keyword>
<dbReference type="AlphaFoldDB" id="A0A6N4QPK8"/>
<evidence type="ECO:0000313" key="4">
    <source>
        <dbReference type="Proteomes" id="UP000297239"/>
    </source>
</evidence>
<gene>
    <name evidence="3" type="ORF">EHQ18_03095</name>
</gene>
<sequence>MPLLFFFLIGCTFPSEYGNVFDQKSTQGLFLSTFLNSNQFTCSTDSNGKSFGNVDQILLQCNRELANLDSDYLATANLNVFSNIHFEKIGSDRLLVSFDPLINDGRYELVLSGVVSYVGETLLEDKIPIVIDTQVPTVALVGYIPITDYTFFSARYWDFTVSEPLENFGPPILSGSLASSVVLRSVQKISGNLYRVYFETNFSTNGPGNLTLAFSNSKDDALNVVSNTLTVQLIGLVPGPSLLQGRSEFEAFLNDHGDVIAIYGSKSSAEILRHGTSSFVLTNPSLPQIARGERGVMLDGKNILITGGILPASSIALTPSYIFDSETTAFTPTGNMNGPRHLHNAVKLQDGKVIVLGGIRDYTPVTPAYFTSLNTAEIYDPTTGTFTEITNRMRTPRSFSCSVLLSDGRVFIIGGTDGIFAPKDTTEFYDPTTQTFSWGPTLPVPVGALKCKTLVDGNVLIYGAQLSNLNNSTMLFDVTRNQIFAIANSKYRREWSVASELPDGGILFHGGAYRYDTSEPSRTMEKLDYAKSNSFFDMGMSKYSVSKHSGVKFPDGTLFFLGGEIGGIHHLETEYYGLAH</sequence>
<evidence type="ECO:0000256" key="2">
    <source>
        <dbReference type="ARBA" id="ARBA00022737"/>
    </source>
</evidence>
<dbReference type="SUPFAM" id="SSF117281">
    <property type="entry name" value="Kelch motif"/>
    <property type="match status" value="1"/>
</dbReference>
<evidence type="ECO:0000313" key="3">
    <source>
        <dbReference type="EMBL" id="TGK75358.1"/>
    </source>
</evidence>
<protein>
    <submittedName>
        <fullName evidence="3">Kelch-like protein</fullName>
    </submittedName>
</protein>
<dbReference type="Gene3D" id="2.130.10.80">
    <property type="entry name" value="Galactose oxidase/kelch, beta-propeller"/>
    <property type="match status" value="1"/>
</dbReference>
<dbReference type="SMART" id="SM00612">
    <property type="entry name" value="Kelch"/>
    <property type="match status" value="3"/>
</dbReference>
<keyword evidence="1" id="KW-0880">Kelch repeat</keyword>
<organism evidence="3 4">
    <name type="scientific">Leptospira kanakyensis</name>
    <dbReference type="NCBI Taxonomy" id="2484968"/>
    <lineage>
        <taxon>Bacteria</taxon>
        <taxon>Pseudomonadati</taxon>
        <taxon>Spirochaetota</taxon>
        <taxon>Spirochaetia</taxon>
        <taxon>Leptospirales</taxon>
        <taxon>Leptospiraceae</taxon>
        <taxon>Leptospira</taxon>
    </lineage>
</organism>
<proteinExistence type="predicted"/>
<dbReference type="InterPro" id="IPR015915">
    <property type="entry name" value="Kelch-typ_b-propeller"/>
</dbReference>
<name>A0A6N4QPK8_9LEPT</name>
<dbReference type="Proteomes" id="UP000297239">
    <property type="component" value="Unassembled WGS sequence"/>
</dbReference>
<dbReference type="PANTHER" id="PTHR46344">
    <property type="entry name" value="OS02G0202900 PROTEIN"/>
    <property type="match status" value="1"/>
</dbReference>